<keyword evidence="3" id="KW-1185">Reference proteome</keyword>
<protein>
    <submittedName>
        <fullName evidence="2">DNA binding domain-containing protein, excisionase family</fullName>
    </submittedName>
</protein>
<evidence type="ECO:0000313" key="3">
    <source>
        <dbReference type="Proteomes" id="UP000199413"/>
    </source>
</evidence>
<dbReference type="STRING" id="568872.GA0070624_2100"/>
<evidence type="ECO:0000313" key="2">
    <source>
        <dbReference type="EMBL" id="SCL20756.1"/>
    </source>
</evidence>
<sequence>MDTSKLLAVPEAAARLRVSKWMLYNLIRSRRLRSVKIGDRRLIPVAALRAFLAALEEDAA</sequence>
<dbReference type="InterPro" id="IPR010093">
    <property type="entry name" value="SinI_DNA-bd"/>
</dbReference>
<dbReference type="AlphaFoldDB" id="A0A1C6RU71"/>
<name>A0A1C6RU71_9ACTN</name>
<feature type="domain" description="Helix-turn-helix" evidence="1">
    <location>
        <begin position="7"/>
        <end position="54"/>
    </location>
</feature>
<evidence type="ECO:0000259" key="1">
    <source>
        <dbReference type="Pfam" id="PF12728"/>
    </source>
</evidence>
<reference evidence="3" key="1">
    <citation type="submission" date="2016-06" db="EMBL/GenBank/DDBJ databases">
        <authorList>
            <person name="Varghese N."/>
            <person name="Submissions Spin"/>
        </authorList>
    </citation>
    <scope>NUCLEOTIDE SEQUENCE [LARGE SCALE GENOMIC DNA]</scope>
    <source>
        <strain evidence="3">DSM 45431</strain>
    </source>
</reference>
<dbReference type="Pfam" id="PF12728">
    <property type="entry name" value="HTH_17"/>
    <property type="match status" value="1"/>
</dbReference>
<gene>
    <name evidence="2" type="ORF">GA0070624_2100</name>
</gene>
<organism evidence="2 3">
    <name type="scientific">Micromonospora rhizosphaerae</name>
    <dbReference type="NCBI Taxonomy" id="568872"/>
    <lineage>
        <taxon>Bacteria</taxon>
        <taxon>Bacillati</taxon>
        <taxon>Actinomycetota</taxon>
        <taxon>Actinomycetes</taxon>
        <taxon>Micromonosporales</taxon>
        <taxon>Micromonosporaceae</taxon>
        <taxon>Micromonospora</taxon>
    </lineage>
</organism>
<dbReference type="GO" id="GO:0003677">
    <property type="term" value="F:DNA binding"/>
    <property type="evidence" value="ECO:0007669"/>
    <property type="project" value="InterPro"/>
</dbReference>
<dbReference type="InterPro" id="IPR041657">
    <property type="entry name" value="HTH_17"/>
</dbReference>
<dbReference type="RefSeq" id="WP_091339534.1">
    <property type="nucleotide sequence ID" value="NZ_FMHV01000002.1"/>
</dbReference>
<dbReference type="OrthoDB" id="9806039at2"/>
<dbReference type="EMBL" id="FMHV01000002">
    <property type="protein sequence ID" value="SCL20756.1"/>
    <property type="molecule type" value="Genomic_DNA"/>
</dbReference>
<proteinExistence type="predicted"/>
<dbReference type="NCBIfam" id="TIGR01764">
    <property type="entry name" value="excise"/>
    <property type="match status" value="1"/>
</dbReference>
<dbReference type="Proteomes" id="UP000199413">
    <property type="component" value="Unassembled WGS sequence"/>
</dbReference>
<accession>A0A1C6RU71</accession>